<evidence type="ECO:0000313" key="2">
    <source>
        <dbReference type="EMBL" id="CZR55433.1"/>
    </source>
</evidence>
<dbReference type="EMBL" id="FJOG01000006">
    <property type="protein sequence ID" value="CZR55433.1"/>
    <property type="molecule type" value="Genomic_DNA"/>
</dbReference>
<keyword evidence="3" id="KW-1185">Reference proteome</keyword>
<dbReference type="STRING" id="576137.A0A1L7WRM0"/>
<dbReference type="OrthoDB" id="412788at2759"/>
<evidence type="ECO:0000313" key="3">
    <source>
        <dbReference type="Proteomes" id="UP000184330"/>
    </source>
</evidence>
<dbReference type="AlphaFoldDB" id="A0A1L7WRM0"/>
<dbReference type="GO" id="GO:0016491">
    <property type="term" value="F:oxidoreductase activity"/>
    <property type="evidence" value="ECO:0007669"/>
    <property type="project" value="InterPro"/>
</dbReference>
<reference evidence="2 3" key="1">
    <citation type="submission" date="2016-03" db="EMBL/GenBank/DDBJ databases">
        <authorList>
            <person name="Ploux O."/>
        </authorList>
    </citation>
    <scope>NUCLEOTIDE SEQUENCE [LARGE SCALE GENOMIC DNA]</scope>
    <source>
        <strain evidence="2 3">UAMH 11012</strain>
    </source>
</reference>
<sequence>MPSVQATLEYLQRLPLYDEEKPYWCFLPPHEGFDPDTQRVDNLEFEDHSNIKIRDIRELDEPVKIDDCGFEVLEHHSKFTRFDEANQVEQYRLETEELLKERLGAVHVKCYDHRLRKNIPHQRTEFDLNDPLLREGPARGVHNGELWNISWAAFFFESNIWCLDITYDSGPQVINRYLSDNSLEQFLKPGYRFRIINTWRTLVPTLEDRPLALCDSRTVGPEDLVAADRIIPDRVGEVYYLTHNPKHSWYWLEKQTPSEPLAFVMYDTKAGSHARFCPHVSFVNPLAPEDAAPRESIETRSIVITKE</sequence>
<protein>
    <recommendedName>
        <fullName evidence="4">7alpha-cephem-methoxylase P8 chain</fullName>
    </recommendedName>
</protein>
<proteinExistence type="inferred from homology"/>
<dbReference type="NCBIfam" id="NF041278">
    <property type="entry name" value="CmcJ_NvfI_EfuI"/>
    <property type="match status" value="1"/>
</dbReference>
<gene>
    <name evidence="2" type="ORF">PAC_05321</name>
</gene>
<evidence type="ECO:0008006" key="4">
    <source>
        <dbReference type="Google" id="ProtNLM"/>
    </source>
</evidence>
<comment type="similarity">
    <text evidence="1">Belongs to the asaB hydroxylase/desaturase family.</text>
</comment>
<dbReference type="PANTHER" id="PTHR34598:SF3">
    <property type="entry name" value="OXIDOREDUCTASE AN1597"/>
    <property type="match status" value="1"/>
</dbReference>
<name>A0A1L7WRM0_9HELO</name>
<dbReference type="PANTHER" id="PTHR34598">
    <property type="entry name" value="BLL6449 PROTEIN"/>
    <property type="match status" value="1"/>
</dbReference>
<dbReference type="Proteomes" id="UP000184330">
    <property type="component" value="Unassembled WGS sequence"/>
</dbReference>
<dbReference type="InterPro" id="IPR044053">
    <property type="entry name" value="AsaB-like"/>
</dbReference>
<organism evidence="2 3">
    <name type="scientific">Phialocephala subalpina</name>
    <dbReference type="NCBI Taxonomy" id="576137"/>
    <lineage>
        <taxon>Eukaryota</taxon>
        <taxon>Fungi</taxon>
        <taxon>Dikarya</taxon>
        <taxon>Ascomycota</taxon>
        <taxon>Pezizomycotina</taxon>
        <taxon>Leotiomycetes</taxon>
        <taxon>Helotiales</taxon>
        <taxon>Mollisiaceae</taxon>
        <taxon>Phialocephala</taxon>
        <taxon>Phialocephala fortinii species complex</taxon>
    </lineage>
</organism>
<evidence type="ECO:0000256" key="1">
    <source>
        <dbReference type="ARBA" id="ARBA00023604"/>
    </source>
</evidence>
<accession>A0A1L7WRM0</accession>